<keyword evidence="7" id="KW-0411">Iron-sulfur</keyword>
<evidence type="ECO:0000256" key="1">
    <source>
        <dbReference type="ARBA" id="ARBA00001962"/>
    </source>
</evidence>
<dbReference type="InterPro" id="IPR015879">
    <property type="entry name" value="Ring_hydroxy_dOase_asu_C_dom"/>
</dbReference>
<dbReference type="EMBL" id="JASGBH010000002">
    <property type="protein sequence ID" value="MDI9232726.1"/>
    <property type="molecule type" value="Genomic_DNA"/>
</dbReference>
<name>A0ABT6X3V3_9BURK</name>
<evidence type="ECO:0000313" key="10">
    <source>
        <dbReference type="EMBL" id="MDI9232726.1"/>
    </source>
</evidence>
<reference evidence="10" key="1">
    <citation type="submission" date="2023-05" db="EMBL/GenBank/DDBJ databases">
        <title>Limnohabitans sp. strain HM2-2 Genome sequencing and assembly.</title>
        <authorList>
            <person name="Jung Y."/>
        </authorList>
    </citation>
    <scope>NUCLEOTIDE SEQUENCE</scope>
    <source>
        <strain evidence="10">HM2-2</strain>
    </source>
</reference>
<protein>
    <submittedName>
        <fullName evidence="10">Rieske 2Fe-2S domain-containing protein</fullName>
    </submittedName>
</protein>
<evidence type="ECO:0000313" key="11">
    <source>
        <dbReference type="Proteomes" id="UP001431902"/>
    </source>
</evidence>
<keyword evidence="8" id="KW-0520">NAD</keyword>
<evidence type="ECO:0000256" key="6">
    <source>
        <dbReference type="ARBA" id="ARBA00023004"/>
    </source>
</evidence>
<evidence type="ECO:0000256" key="7">
    <source>
        <dbReference type="ARBA" id="ARBA00023014"/>
    </source>
</evidence>
<dbReference type="PROSITE" id="PS51296">
    <property type="entry name" value="RIESKE"/>
    <property type="match status" value="1"/>
</dbReference>
<dbReference type="RefSeq" id="WP_283223138.1">
    <property type="nucleotide sequence ID" value="NZ_JASGBH010000002.1"/>
</dbReference>
<dbReference type="SUPFAM" id="SSF55961">
    <property type="entry name" value="Bet v1-like"/>
    <property type="match status" value="1"/>
</dbReference>
<dbReference type="Proteomes" id="UP001431902">
    <property type="component" value="Unassembled WGS sequence"/>
</dbReference>
<proteinExistence type="inferred from homology"/>
<keyword evidence="4" id="KW-0479">Metal-binding</keyword>
<organism evidence="10 11">
    <name type="scientific">Limnohabitans lacus</name>
    <dbReference type="NCBI Taxonomy" id="3045173"/>
    <lineage>
        <taxon>Bacteria</taxon>
        <taxon>Pseudomonadati</taxon>
        <taxon>Pseudomonadota</taxon>
        <taxon>Betaproteobacteria</taxon>
        <taxon>Burkholderiales</taxon>
        <taxon>Comamonadaceae</taxon>
        <taxon>Limnohabitans</taxon>
    </lineage>
</organism>
<sequence length="344" mass="39572">MRRLLRGFDMDLGTKLFQKYWHMVCHRNELPNDGDFLRFKTPIGDVVIFNDGGDYVAFDNRCAHRGTLIYLTDFGNQANTCKYHGWTFKSGKLIIPSVEQFKGCDIAKADLRRYRLDWCGDFLFLGVAPEKDLYAQLDGVAQYIENISFNISGRVDVSAYEYECAWPLALENALEPYHIGMVHPGTLATLKLEDGVNTFHGANSVWQAPVGDVRIKKQLGRLGSFFNIDYAYEGYMSIFMFPFTMISSTFGYSYSVQNFFPHKTRNDRTNFMSRLLTCNVKDEHAQKIVQPFFESSAKVNRMVFEEDHSICKIMPTDSWSSEPLEFISEQEVKIAHFRDLCRAG</sequence>
<accession>A0ABT6X3V3</accession>
<evidence type="ECO:0000256" key="2">
    <source>
        <dbReference type="ARBA" id="ARBA00008751"/>
    </source>
</evidence>
<comment type="caution">
    <text evidence="10">The sequence shown here is derived from an EMBL/GenBank/DDBJ whole genome shotgun (WGS) entry which is preliminary data.</text>
</comment>
<dbReference type="CDD" id="cd03469">
    <property type="entry name" value="Rieske_RO_Alpha_N"/>
    <property type="match status" value="1"/>
</dbReference>
<dbReference type="Gene3D" id="2.102.10.10">
    <property type="entry name" value="Rieske [2Fe-2S] iron-sulphur domain"/>
    <property type="match status" value="1"/>
</dbReference>
<dbReference type="PANTHER" id="PTHR43756:SF5">
    <property type="entry name" value="CHOLINE MONOOXYGENASE, CHLOROPLASTIC"/>
    <property type="match status" value="1"/>
</dbReference>
<evidence type="ECO:0000259" key="9">
    <source>
        <dbReference type="PROSITE" id="PS51296"/>
    </source>
</evidence>
<dbReference type="CDD" id="cd00680">
    <property type="entry name" value="RHO_alpha_C"/>
    <property type="match status" value="1"/>
</dbReference>
<keyword evidence="5" id="KW-0560">Oxidoreductase</keyword>
<dbReference type="InterPro" id="IPR015881">
    <property type="entry name" value="ARHD_Rieske_2Fe_2S"/>
</dbReference>
<keyword evidence="11" id="KW-1185">Reference proteome</keyword>
<dbReference type="Gene3D" id="3.90.380.10">
    <property type="entry name" value="Naphthalene 1,2-dioxygenase Alpha Subunit, Chain A, domain 1"/>
    <property type="match status" value="1"/>
</dbReference>
<dbReference type="InterPro" id="IPR036922">
    <property type="entry name" value="Rieske_2Fe-2S_sf"/>
</dbReference>
<dbReference type="PROSITE" id="PS00570">
    <property type="entry name" value="RING_HYDROXYL_ALPHA"/>
    <property type="match status" value="1"/>
</dbReference>
<dbReference type="InterPro" id="IPR001663">
    <property type="entry name" value="Rng_hydr_dOase-A"/>
</dbReference>
<dbReference type="SUPFAM" id="SSF50022">
    <property type="entry name" value="ISP domain"/>
    <property type="match status" value="1"/>
</dbReference>
<dbReference type="InterPro" id="IPR017941">
    <property type="entry name" value="Rieske_2Fe-2S"/>
</dbReference>
<gene>
    <name evidence="10" type="ORF">QLQ16_02630</name>
</gene>
<dbReference type="Pfam" id="PF00355">
    <property type="entry name" value="Rieske"/>
    <property type="match status" value="1"/>
</dbReference>
<evidence type="ECO:0000256" key="5">
    <source>
        <dbReference type="ARBA" id="ARBA00023002"/>
    </source>
</evidence>
<keyword evidence="6" id="KW-0408">Iron</keyword>
<comment type="similarity">
    <text evidence="2">Belongs to the bacterial ring-hydroxylating dioxygenase alpha subunit family.</text>
</comment>
<dbReference type="PANTHER" id="PTHR43756">
    <property type="entry name" value="CHOLINE MONOOXYGENASE, CHLOROPLASTIC"/>
    <property type="match status" value="1"/>
</dbReference>
<evidence type="ECO:0000256" key="8">
    <source>
        <dbReference type="ARBA" id="ARBA00023027"/>
    </source>
</evidence>
<evidence type="ECO:0000256" key="4">
    <source>
        <dbReference type="ARBA" id="ARBA00022723"/>
    </source>
</evidence>
<keyword evidence="3" id="KW-0001">2Fe-2S</keyword>
<feature type="domain" description="Rieske" evidence="9">
    <location>
        <begin position="21"/>
        <end position="125"/>
    </location>
</feature>
<comment type="cofactor">
    <cofactor evidence="1">
        <name>Fe cation</name>
        <dbReference type="ChEBI" id="CHEBI:24875"/>
    </cofactor>
</comment>
<evidence type="ECO:0000256" key="3">
    <source>
        <dbReference type="ARBA" id="ARBA00022714"/>
    </source>
</evidence>
<dbReference type="Pfam" id="PF00848">
    <property type="entry name" value="Ring_hydroxyl_A"/>
    <property type="match status" value="1"/>
</dbReference>